<dbReference type="STRING" id="760192.Halhy_2461"/>
<accession>F4KXG3</accession>
<dbReference type="Pfam" id="PF22668">
    <property type="entry name" value="DUF7009"/>
    <property type="match status" value="1"/>
</dbReference>
<keyword evidence="2" id="KW-1185">Reference proteome</keyword>
<sequence length="126" mass="14389">MKLRCTPNSIRLRVRKSDLDVLQNQGEILASLNFGGGVQLRYALKTGPVKQPQAEYTDHQITITLPLESTKTWINSEQVSIEYHQAFAEGQSLHLLIEKDFPCRHTEEQDLKDTFFELAPKDETSC</sequence>
<evidence type="ECO:0000313" key="1">
    <source>
        <dbReference type="EMBL" id="AEE50334.1"/>
    </source>
</evidence>
<dbReference type="EMBL" id="CP002691">
    <property type="protein sequence ID" value="AEE50334.1"/>
    <property type="molecule type" value="Genomic_DNA"/>
</dbReference>
<dbReference type="InterPro" id="IPR053825">
    <property type="entry name" value="DUF7009"/>
</dbReference>
<name>F4KXG3_HALH1</name>
<reference evidence="1 2" key="1">
    <citation type="journal article" date="2011" name="Stand. Genomic Sci.">
        <title>Complete genome sequence of Haliscomenobacter hydrossis type strain (O).</title>
        <authorList>
            <consortium name="US DOE Joint Genome Institute (JGI-PGF)"/>
            <person name="Daligault H."/>
            <person name="Lapidus A."/>
            <person name="Zeytun A."/>
            <person name="Nolan M."/>
            <person name="Lucas S."/>
            <person name="Del Rio T.G."/>
            <person name="Tice H."/>
            <person name="Cheng J.F."/>
            <person name="Tapia R."/>
            <person name="Han C."/>
            <person name="Goodwin L."/>
            <person name="Pitluck S."/>
            <person name="Liolios K."/>
            <person name="Pagani I."/>
            <person name="Ivanova N."/>
            <person name="Huntemann M."/>
            <person name="Mavromatis K."/>
            <person name="Mikhailova N."/>
            <person name="Pati A."/>
            <person name="Chen A."/>
            <person name="Palaniappan K."/>
            <person name="Land M."/>
            <person name="Hauser L."/>
            <person name="Brambilla E.M."/>
            <person name="Rohde M."/>
            <person name="Verbarg S."/>
            <person name="Goker M."/>
            <person name="Bristow J."/>
            <person name="Eisen J.A."/>
            <person name="Markowitz V."/>
            <person name="Hugenholtz P."/>
            <person name="Kyrpides N.C."/>
            <person name="Klenk H.P."/>
            <person name="Woyke T."/>
        </authorList>
    </citation>
    <scope>NUCLEOTIDE SEQUENCE [LARGE SCALE GENOMIC DNA]</scope>
    <source>
        <strain evidence="2">ATCC 27775 / DSM 1100 / LMG 10767 / O</strain>
    </source>
</reference>
<proteinExistence type="predicted"/>
<dbReference type="OrthoDB" id="7060517at2"/>
<dbReference type="KEGG" id="hhy:Halhy_2461"/>
<dbReference type="HOGENOM" id="CLU_162613_0_0_10"/>
<dbReference type="AlphaFoldDB" id="F4KXG3"/>
<gene>
    <name evidence="1" type="ordered locus">Halhy_2461</name>
</gene>
<organism evidence="1 2">
    <name type="scientific">Haliscomenobacter hydrossis (strain ATCC 27775 / DSM 1100 / LMG 10767 / O)</name>
    <dbReference type="NCBI Taxonomy" id="760192"/>
    <lineage>
        <taxon>Bacteria</taxon>
        <taxon>Pseudomonadati</taxon>
        <taxon>Bacteroidota</taxon>
        <taxon>Saprospiria</taxon>
        <taxon>Saprospirales</taxon>
        <taxon>Haliscomenobacteraceae</taxon>
        <taxon>Haliscomenobacter</taxon>
    </lineage>
</organism>
<reference key="2">
    <citation type="submission" date="2011-04" db="EMBL/GenBank/DDBJ databases">
        <title>Complete sequence of chromosome of Haliscomenobacter hydrossis DSM 1100.</title>
        <authorList>
            <consortium name="US DOE Joint Genome Institute (JGI-PGF)"/>
            <person name="Lucas S."/>
            <person name="Han J."/>
            <person name="Lapidus A."/>
            <person name="Bruce D."/>
            <person name="Goodwin L."/>
            <person name="Pitluck S."/>
            <person name="Peters L."/>
            <person name="Kyrpides N."/>
            <person name="Mavromatis K."/>
            <person name="Ivanova N."/>
            <person name="Ovchinnikova G."/>
            <person name="Pagani I."/>
            <person name="Daligault H."/>
            <person name="Detter J.C."/>
            <person name="Han C."/>
            <person name="Land M."/>
            <person name="Hauser L."/>
            <person name="Markowitz V."/>
            <person name="Cheng J.-F."/>
            <person name="Hugenholtz P."/>
            <person name="Woyke T."/>
            <person name="Wu D."/>
            <person name="Verbarg S."/>
            <person name="Frueling A."/>
            <person name="Brambilla E."/>
            <person name="Klenk H.-P."/>
            <person name="Eisen J.A."/>
        </authorList>
    </citation>
    <scope>NUCLEOTIDE SEQUENCE</scope>
    <source>
        <strain>DSM 1100</strain>
    </source>
</reference>
<dbReference type="Proteomes" id="UP000008461">
    <property type="component" value="Chromosome"/>
</dbReference>
<dbReference type="RefSeq" id="WP_013764883.1">
    <property type="nucleotide sequence ID" value="NC_015510.1"/>
</dbReference>
<evidence type="ECO:0000313" key="2">
    <source>
        <dbReference type="Proteomes" id="UP000008461"/>
    </source>
</evidence>
<protein>
    <submittedName>
        <fullName evidence="1">Uncharacterized protein</fullName>
    </submittedName>
</protein>
<dbReference type="eggNOG" id="ENOG503316Y">
    <property type="taxonomic scope" value="Bacteria"/>
</dbReference>